<organism evidence="3">
    <name type="scientific">Perkinsus marinus (strain ATCC 50983 / TXsc)</name>
    <dbReference type="NCBI Taxonomy" id="423536"/>
    <lineage>
        <taxon>Eukaryota</taxon>
        <taxon>Sar</taxon>
        <taxon>Alveolata</taxon>
        <taxon>Perkinsozoa</taxon>
        <taxon>Perkinsea</taxon>
        <taxon>Perkinsida</taxon>
        <taxon>Perkinsidae</taxon>
        <taxon>Perkinsus</taxon>
    </lineage>
</organism>
<accession>C5KD68</accession>
<dbReference type="GeneID" id="9062995"/>
<name>C5KD68_PERM5</name>
<proteinExistence type="predicted"/>
<feature type="compositionally biased region" description="Low complexity" evidence="1">
    <location>
        <begin position="31"/>
        <end position="41"/>
    </location>
</feature>
<evidence type="ECO:0000313" key="2">
    <source>
        <dbReference type="EMBL" id="EER17575.1"/>
    </source>
</evidence>
<dbReference type="EMBL" id="GG672035">
    <property type="protein sequence ID" value="EER17575.1"/>
    <property type="molecule type" value="Genomic_DNA"/>
</dbReference>
<evidence type="ECO:0000313" key="3">
    <source>
        <dbReference type="Proteomes" id="UP000007800"/>
    </source>
</evidence>
<dbReference type="RefSeq" id="XP_002785779.1">
    <property type="nucleotide sequence ID" value="XM_002785733.1"/>
</dbReference>
<dbReference type="AlphaFoldDB" id="C5KD68"/>
<dbReference type="InParanoid" id="C5KD68"/>
<gene>
    <name evidence="2" type="ORF">Pmar_PMAR009006</name>
</gene>
<evidence type="ECO:0000256" key="1">
    <source>
        <dbReference type="SAM" id="MobiDB-lite"/>
    </source>
</evidence>
<dbReference type="Proteomes" id="UP000007800">
    <property type="component" value="Unassembled WGS sequence"/>
</dbReference>
<keyword evidence="3" id="KW-1185">Reference proteome</keyword>
<sequence length="51" mass="5643">MDCRHLCGRHHILDIVFGAVGRRKRFGQGSGSSEGSTKTTTECSDSEGRYR</sequence>
<feature type="region of interest" description="Disordered" evidence="1">
    <location>
        <begin position="25"/>
        <end position="51"/>
    </location>
</feature>
<reference evidence="2 3" key="1">
    <citation type="submission" date="2008-07" db="EMBL/GenBank/DDBJ databases">
        <authorList>
            <person name="El-Sayed N."/>
            <person name="Caler E."/>
            <person name="Inman J."/>
            <person name="Amedeo P."/>
            <person name="Hass B."/>
            <person name="Wortman J."/>
        </authorList>
    </citation>
    <scope>NUCLEOTIDE SEQUENCE [LARGE SCALE GENOMIC DNA]</scope>
    <source>
        <strain evidence="3">ATCC 50983 / TXsc</strain>
    </source>
</reference>
<protein>
    <submittedName>
        <fullName evidence="2">Uncharacterized protein</fullName>
    </submittedName>
</protein>